<dbReference type="RefSeq" id="WP_386811201.1">
    <property type="nucleotide sequence ID" value="NZ_JBHTIH010000002.1"/>
</dbReference>
<gene>
    <name evidence="2" type="ORF">ACFQZQ_03060</name>
</gene>
<organism evidence="2 3">
    <name type="scientific">Lysobacter koreensis</name>
    <dbReference type="NCBI Taxonomy" id="266122"/>
    <lineage>
        <taxon>Bacteria</taxon>
        <taxon>Pseudomonadati</taxon>
        <taxon>Pseudomonadota</taxon>
        <taxon>Gammaproteobacteria</taxon>
        <taxon>Lysobacterales</taxon>
        <taxon>Lysobacteraceae</taxon>
        <taxon>Lysobacter</taxon>
    </lineage>
</organism>
<feature type="region of interest" description="Disordered" evidence="1">
    <location>
        <begin position="1"/>
        <end position="24"/>
    </location>
</feature>
<comment type="caution">
    <text evidence="2">The sequence shown here is derived from an EMBL/GenBank/DDBJ whole genome shotgun (WGS) entry which is preliminary data.</text>
</comment>
<protein>
    <submittedName>
        <fullName evidence="2">Uncharacterized protein</fullName>
    </submittedName>
</protein>
<keyword evidence="3" id="KW-1185">Reference proteome</keyword>
<evidence type="ECO:0000313" key="3">
    <source>
        <dbReference type="Proteomes" id="UP001597090"/>
    </source>
</evidence>
<proteinExistence type="predicted"/>
<accession>A0ABW2YJV9</accession>
<sequence length="58" mass="6515">MSRKPAPSDPSQWRTLNPHYEGAPSRTYRMRCADGVVREVVEQDGGVVFDADQLGRKP</sequence>
<dbReference type="EMBL" id="JBHTIH010000002">
    <property type="protein sequence ID" value="MFD0738269.1"/>
    <property type="molecule type" value="Genomic_DNA"/>
</dbReference>
<reference evidence="3" key="1">
    <citation type="journal article" date="2019" name="Int. J. Syst. Evol. Microbiol.">
        <title>The Global Catalogue of Microorganisms (GCM) 10K type strain sequencing project: providing services to taxonomists for standard genome sequencing and annotation.</title>
        <authorList>
            <consortium name="The Broad Institute Genomics Platform"/>
            <consortium name="The Broad Institute Genome Sequencing Center for Infectious Disease"/>
            <person name="Wu L."/>
            <person name="Ma J."/>
        </authorList>
    </citation>
    <scope>NUCLEOTIDE SEQUENCE [LARGE SCALE GENOMIC DNA]</scope>
    <source>
        <strain evidence="3">CCUG 55491</strain>
    </source>
</reference>
<evidence type="ECO:0000313" key="2">
    <source>
        <dbReference type="EMBL" id="MFD0738269.1"/>
    </source>
</evidence>
<evidence type="ECO:0000256" key="1">
    <source>
        <dbReference type="SAM" id="MobiDB-lite"/>
    </source>
</evidence>
<name>A0ABW2YJV9_9GAMM</name>
<dbReference type="Proteomes" id="UP001597090">
    <property type="component" value="Unassembled WGS sequence"/>
</dbReference>